<sequence>MKVFFTVDGSEPSTQSTVYEGAFDVALGTTVKALVVMDGKAVQELEERFAEDVGFVWDSGESAGNPAAAQAETAKLHEVVVNATVSGYHGKGYAQFANKKGCHVEWYQENDGDAGKTNLTIRYGGSGKEGKGYKVAVLVNGKTIYPALPLPSTGQGWSTVVRGIPIGRGANTIRIVGDFNAGLRLDEIVVE</sequence>
<comment type="caution">
    <text evidence="2">The sequence shown here is derived from an EMBL/GenBank/DDBJ whole genome shotgun (WGS) entry which is preliminary data.</text>
</comment>
<dbReference type="Proteomes" id="UP001596472">
    <property type="component" value="Unassembled WGS sequence"/>
</dbReference>
<keyword evidence="3" id="KW-1185">Reference proteome</keyword>
<reference evidence="3" key="1">
    <citation type="journal article" date="2019" name="Int. J. Syst. Evol. Microbiol.">
        <title>The Global Catalogue of Microorganisms (GCM) 10K type strain sequencing project: providing services to taxonomists for standard genome sequencing and annotation.</title>
        <authorList>
            <consortium name="The Broad Institute Genomics Platform"/>
            <consortium name="The Broad Institute Genome Sequencing Center for Infectious Disease"/>
            <person name="Wu L."/>
            <person name="Ma J."/>
        </authorList>
    </citation>
    <scope>NUCLEOTIDE SEQUENCE [LARGE SCALE GENOMIC DNA]</scope>
    <source>
        <strain evidence="3">CGMCC 4.1467</strain>
    </source>
</reference>
<dbReference type="SUPFAM" id="SSF49785">
    <property type="entry name" value="Galactose-binding domain-like"/>
    <property type="match status" value="1"/>
</dbReference>
<accession>A0ABW2L2Z8</accession>
<dbReference type="RefSeq" id="WP_379709390.1">
    <property type="nucleotide sequence ID" value="NZ_JBHTBS010000001.1"/>
</dbReference>
<dbReference type="Pfam" id="PF13290">
    <property type="entry name" value="CHB_HEX_C_1"/>
    <property type="match status" value="1"/>
</dbReference>
<dbReference type="InterPro" id="IPR008979">
    <property type="entry name" value="Galactose-bd-like_sf"/>
</dbReference>
<evidence type="ECO:0000313" key="3">
    <source>
        <dbReference type="Proteomes" id="UP001596472"/>
    </source>
</evidence>
<protein>
    <submittedName>
        <fullName evidence="2">Chitobiase/beta-hexosaminidase C-terminal domain-containing protein</fullName>
    </submittedName>
</protein>
<dbReference type="Gene3D" id="2.60.120.260">
    <property type="entry name" value="Galactose-binding domain-like"/>
    <property type="match status" value="1"/>
</dbReference>
<gene>
    <name evidence="2" type="ORF">ACFQY0_00010</name>
</gene>
<feature type="domain" description="CBM6" evidence="1">
    <location>
        <begin position="67"/>
        <end position="191"/>
    </location>
</feature>
<name>A0ABW2L2Z8_9BACT</name>
<dbReference type="EMBL" id="JBHTBS010000001">
    <property type="protein sequence ID" value="MFC7335541.1"/>
    <property type="molecule type" value="Genomic_DNA"/>
</dbReference>
<proteinExistence type="predicted"/>
<evidence type="ECO:0000313" key="2">
    <source>
        <dbReference type="EMBL" id="MFC7335541.1"/>
    </source>
</evidence>
<dbReference type="PROSITE" id="PS51175">
    <property type="entry name" value="CBM6"/>
    <property type="match status" value="1"/>
</dbReference>
<dbReference type="InterPro" id="IPR059177">
    <property type="entry name" value="GH29D-like_dom"/>
</dbReference>
<dbReference type="InterPro" id="IPR005084">
    <property type="entry name" value="CBM6"/>
</dbReference>
<evidence type="ECO:0000259" key="1">
    <source>
        <dbReference type="PROSITE" id="PS51175"/>
    </source>
</evidence>
<organism evidence="2 3">
    <name type="scientific">Haloferula chungangensis</name>
    <dbReference type="NCBI Taxonomy" id="1048331"/>
    <lineage>
        <taxon>Bacteria</taxon>
        <taxon>Pseudomonadati</taxon>
        <taxon>Verrucomicrobiota</taxon>
        <taxon>Verrucomicrobiia</taxon>
        <taxon>Verrucomicrobiales</taxon>
        <taxon>Verrucomicrobiaceae</taxon>
        <taxon>Haloferula</taxon>
    </lineage>
</organism>